<feature type="non-terminal residue" evidence="2">
    <location>
        <position position="1"/>
    </location>
</feature>
<evidence type="ECO:0000256" key="1">
    <source>
        <dbReference type="SAM" id="Phobius"/>
    </source>
</evidence>
<feature type="transmembrane region" description="Helical" evidence="1">
    <location>
        <begin position="38"/>
        <end position="56"/>
    </location>
</feature>
<proteinExistence type="predicted"/>
<keyword evidence="1" id="KW-1133">Transmembrane helix</keyword>
<dbReference type="Proteomes" id="UP000265618">
    <property type="component" value="Unassembled WGS sequence"/>
</dbReference>
<dbReference type="EMBL" id="BDIP01010309">
    <property type="protein sequence ID" value="GIQ92700.1"/>
    <property type="molecule type" value="Genomic_DNA"/>
</dbReference>
<reference evidence="2 3" key="1">
    <citation type="journal article" date="2018" name="PLoS ONE">
        <title>The draft genome of Kipferlia bialata reveals reductive genome evolution in fornicate parasites.</title>
        <authorList>
            <person name="Tanifuji G."/>
            <person name="Takabayashi S."/>
            <person name="Kume K."/>
            <person name="Takagi M."/>
            <person name="Nakayama T."/>
            <person name="Kamikawa R."/>
            <person name="Inagaki Y."/>
            <person name="Hashimoto T."/>
        </authorList>
    </citation>
    <scope>NUCLEOTIDE SEQUENCE [LARGE SCALE GENOMIC DNA]</scope>
    <source>
        <strain evidence="2">NY0173</strain>
    </source>
</reference>
<keyword evidence="3" id="KW-1185">Reference proteome</keyword>
<comment type="caution">
    <text evidence="2">The sequence shown here is derived from an EMBL/GenBank/DDBJ whole genome shotgun (WGS) entry which is preliminary data.</text>
</comment>
<feature type="transmembrane region" description="Helical" evidence="1">
    <location>
        <begin position="12"/>
        <end position="32"/>
    </location>
</feature>
<name>A0A9K3GS33_9EUKA</name>
<keyword evidence="1" id="KW-0472">Membrane</keyword>
<sequence length="58" mass="6154">LKTIGDGALSCYVGVVFYAELSVVVPSLIHFIHTTPLSVVLTLTLALILVSGTVYMSM</sequence>
<gene>
    <name evidence="2" type="ORF">KIPB_016622</name>
</gene>
<protein>
    <submittedName>
        <fullName evidence="2">Uncharacterized protein</fullName>
    </submittedName>
</protein>
<accession>A0A9K3GS33</accession>
<organism evidence="2 3">
    <name type="scientific">Kipferlia bialata</name>
    <dbReference type="NCBI Taxonomy" id="797122"/>
    <lineage>
        <taxon>Eukaryota</taxon>
        <taxon>Metamonada</taxon>
        <taxon>Carpediemonas-like organisms</taxon>
        <taxon>Kipferlia</taxon>
    </lineage>
</organism>
<keyword evidence="1" id="KW-0812">Transmembrane</keyword>
<evidence type="ECO:0000313" key="3">
    <source>
        <dbReference type="Proteomes" id="UP000265618"/>
    </source>
</evidence>
<evidence type="ECO:0000313" key="2">
    <source>
        <dbReference type="EMBL" id="GIQ92700.1"/>
    </source>
</evidence>
<dbReference type="AlphaFoldDB" id="A0A9K3GS33"/>